<evidence type="ECO:0000313" key="1">
    <source>
        <dbReference type="EMBL" id="SEH33991.1"/>
    </source>
</evidence>
<accession>A0A1H6HDZ1</accession>
<proteinExistence type="predicted"/>
<sequence length="147" mass="15708">MSVVLLERAAPGRAPFALVALALVLSGCSVVSPDHSPDALRANAEAIKTIHLGLSPAAACPRLARVMSWCANGPNYHYRCVIAADNSRAVLTGTLEAVFHAEVFLVTDLVRSEGGTAATIYQHTGVMLPDYSELIQTRLNDRECHPD</sequence>
<keyword evidence="2" id="KW-1185">Reference proteome</keyword>
<dbReference type="AlphaFoldDB" id="A0A1H6HDZ1"/>
<name>A0A1H6HDZ1_MAGFU</name>
<reference evidence="2" key="1">
    <citation type="submission" date="2016-10" db="EMBL/GenBank/DDBJ databases">
        <authorList>
            <person name="Varghese N."/>
            <person name="Submissions S."/>
        </authorList>
    </citation>
    <scope>NUCLEOTIDE SEQUENCE [LARGE SCALE GENOMIC DNA]</scope>
    <source>
        <strain evidence="2">DSM 13234</strain>
    </source>
</reference>
<evidence type="ECO:0000313" key="2">
    <source>
        <dbReference type="Proteomes" id="UP000182983"/>
    </source>
</evidence>
<dbReference type="RefSeq" id="WP_139305533.1">
    <property type="nucleotide sequence ID" value="NZ_FNWO01000005.1"/>
</dbReference>
<gene>
    <name evidence="1" type="ORF">SAMN04244559_01490</name>
</gene>
<dbReference type="EMBL" id="FNWO01000005">
    <property type="protein sequence ID" value="SEH33991.1"/>
    <property type="molecule type" value="Genomic_DNA"/>
</dbReference>
<protein>
    <submittedName>
        <fullName evidence="1">Uncharacterized protein</fullName>
    </submittedName>
</protein>
<dbReference type="OrthoDB" id="7350913at2"/>
<dbReference type="Proteomes" id="UP000182983">
    <property type="component" value="Unassembled WGS sequence"/>
</dbReference>
<organism evidence="1 2">
    <name type="scientific">Magnetospirillum fulvum</name>
    <name type="common">Rhodospirillum fulvum</name>
    <dbReference type="NCBI Taxonomy" id="1082"/>
    <lineage>
        <taxon>Bacteria</taxon>
        <taxon>Pseudomonadati</taxon>
        <taxon>Pseudomonadota</taxon>
        <taxon>Alphaproteobacteria</taxon>
        <taxon>Rhodospirillales</taxon>
        <taxon>Rhodospirillaceae</taxon>
        <taxon>Magnetospirillum</taxon>
    </lineage>
</organism>